<dbReference type="Pfam" id="PF08455">
    <property type="entry name" value="SNF2_assoc"/>
    <property type="match status" value="1"/>
</dbReference>
<name>A0A1Q2CVB2_9ACTN</name>
<evidence type="ECO:0000259" key="4">
    <source>
        <dbReference type="PROSITE" id="PS51192"/>
    </source>
</evidence>
<dbReference type="InterPro" id="IPR014001">
    <property type="entry name" value="Helicase_ATP-bd"/>
</dbReference>
<keyword evidence="2" id="KW-0479">Metal-binding</keyword>
<organism evidence="6 7">
    <name type="scientific">Tessaracoccus flavescens</name>
    <dbReference type="NCBI Taxonomy" id="399497"/>
    <lineage>
        <taxon>Bacteria</taxon>
        <taxon>Bacillati</taxon>
        <taxon>Actinomycetota</taxon>
        <taxon>Actinomycetes</taxon>
        <taxon>Propionibacteriales</taxon>
        <taxon>Propionibacteriaceae</taxon>
        <taxon>Tessaracoccus</taxon>
    </lineage>
</organism>
<evidence type="ECO:0000313" key="6">
    <source>
        <dbReference type="EMBL" id="AQP50041.1"/>
    </source>
</evidence>
<dbReference type="RefSeq" id="WP_077347927.1">
    <property type="nucleotide sequence ID" value="NZ_CP019607.1"/>
</dbReference>
<proteinExistence type="predicted"/>
<dbReference type="InterPro" id="IPR013663">
    <property type="entry name" value="Helicase_SWF/SNF/SWI_bac"/>
</dbReference>
<evidence type="ECO:0008006" key="8">
    <source>
        <dbReference type="Google" id="ProtNLM"/>
    </source>
</evidence>
<dbReference type="PROSITE" id="PS50966">
    <property type="entry name" value="ZF_SWIM"/>
    <property type="match status" value="1"/>
</dbReference>
<dbReference type="Pfam" id="PF00176">
    <property type="entry name" value="SNF2-rel_dom"/>
    <property type="match status" value="1"/>
</dbReference>
<dbReference type="KEGG" id="tfa:BW733_03520"/>
<dbReference type="EMBL" id="CP019607">
    <property type="protein sequence ID" value="AQP50041.1"/>
    <property type="molecule type" value="Genomic_DNA"/>
</dbReference>
<feature type="domain" description="SWIM-type" evidence="3">
    <location>
        <begin position="61"/>
        <end position="95"/>
    </location>
</feature>
<dbReference type="PANTHER" id="PTHR10799">
    <property type="entry name" value="SNF2/RAD54 HELICASE FAMILY"/>
    <property type="match status" value="1"/>
</dbReference>
<keyword evidence="2" id="KW-0863">Zinc-finger</keyword>
<dbReference type="InterPro" id="IPR000330">
    <property type="entry name" value="SNF2_N"/>
</dbReference>
<dbReference type="SMART" id="SM00487">
    <property type="entry name" value="DEXDc"/>
    <property type="match status" value="1"/>
</dbReference>
<sequence>MTKLTNWLSEATDPRLIQHFGASTVARGQQYARLGRVGEIQTSGPLATAEVRGSGYRTYQTSVMCMSGFSTLVATCSCPMRADCKHAVALILTLQKPQTHRTTWQQILAPFAVAGPGSGRPLALQVSEEGATLVLRPMVKGVRGNWIRTGATWEELRRSGDFLPAHRDSLLAVLETRTASVANRPDGFPITDAHPAVWPALLRAVDAGVELVAGPSGSGRELPTPHLSQRPFVPTLKVSPGEDGALLLDPAIETPDGAVVIPGKSYLGRPAHGAALNGGDDLVLGPLIQPLDQAAQALFQNGRLSVPAAEVDEFASRFLPRLRSRVALEVGEGVDLPEPSPPQLVCRVEFREGSASLHWGFRYRMGQRSLDVGLAAGGDDRIARDVDSERELQRLVPAGAWKSGAELVPAYLTGRSLISFVSSALPLLRERRDVVVELNAEPPAYREADEAPQVSLSVEDSERGDWFDLRVSVRVGEEVVPLADLMAALTAGDDHLLLDSGTWFPLDAPEFAELRQLIEEARLLTDHEGDVFQLRPEHAGLWEELVRLGVVTEQAEAWRESVGALLDPSQLPDEPVPAGLDATLRPYQETGFRWVRFLWRTRLGGILADEMGLGKTVQTLAAAQAAFEAGELDEPMLVVAPTSVIGTWAAEAARFVPDLKVVTVTATGSKRGSTLSEAIDGAQIVVTSYTLLRLEADQYQANKWSAVLLDEAQFVKNHASKAYHAVRALRARVKVALTGTPLENNVMDLWSLLSITSPGLFPNPKRFTTEYRRPIENGDAQTLARLRRRIRPLILRRTKSAVATELPEKQEQLVPVELSPGHRRLYERHLARERQKVLGLVGDLQRNRITILRSLTLLRQLSLSPALIEDDYPAASAKIDTLVELLDEVVAEGHRALVFSQFTGFLSLVRERFGREGIDYEYLDGRTRDRAARIEAFREGEAPVFLISLKAGGFGLTLTEADYVFILDPWWNPAAESQAIDRAHRIGQDKPVNVYRLVASDTIEEKVVELQQRKRDLFDSVVGTGSDTNAPLSADDILGLLSD</sequence>
<dbReference type="InterPro" id="IPR027417">
    <property type="entry name" value="P-loop_NTPase"/>
</dbReference>
<evidence type="ECO:0000259" key="5">
    <source>
        <dbReference type="PROSITE" id="PS51194"/>
    </source>
</evidence>
<reference evidence="6 7" key="1">
    <citation type="journal article" date="2008" name="Int. J. Syst. Evol. Microbiol.">
        <title>Tessaracoccus flavescens sp. nov., isolated from marine sediment.</title>
        <authorList>
            <person name="Lee D.W."/>
            <person name="Lee S.D."/>
        </authorList>
    </citation>
    <scope>NUCLEOTIDE SEQUENCE [LARGE SCALE GENOMIC DNA]</scope>
    <source>
        <strain evidence="6 7">SST-39T</strain>
    </source>
</reference>
<dbReference type="GO" id="GO:0005524">
    <property type="term" value="F:ATP binding"/>
    <property type="evidence" value="ECO:0007669"/>
    <property type="project" value="InterPro"/>
</dbReference>
<evidence type="ECO:0000256" key="2">
    <source>
        <dbReference type="PROSITE-ProRule" id="PRU00325"/>
    </source>
</evidence>
<dbReference type="InterPro" id="IPR038718">
    <property type="entry name" value="SNF2-like_sf"/>
</dbReference>
<dbReference type="STRING" id="399497.BW733_03520"/>
<evidence type="ECO:0000256" key="1">
    <source>
        <dbReference type="ARBA" id="ARBA00022801"/>
    </source>
</evidence>
<evidence type="ECO:0000259" key="3">
    <source>
        <dbReference type="PROSITE" id="PS50966"/>
    </source>
</evidence>
<dbReference type="GO" id="GO:0008270">
    <property type="term" value="F:zinc ion binding"/>
    <property type="evidence" value="ECO:0007669"/>
    <property type="project" value="UniProtKB-KW"/>
</dbReference>
<feature type="domain" description="Helicase C-terminal" evidence="5">
    <location>
        <begin position="881"/>
        <end position="1038"/>
    </location>
</feature>
<dbReference type="PROSITE" id="PS51194">
    <property type="entry name" value="HELICASE_CTER"/>
    <property type="match status" value="1"/>
</dbReference>
<accession>A0A1Q2CVB2</accession>
<dbReference type="Pfam" id="PF04434">
    <property type="entry name" value="SWIM"/>
    <property type="match status" value="1"/>
</dbReference>
<keyword evidence="7" id="KW-1185">Reference proteome</keyword>
<dbReference type="Gene3D" id="3.40.50.10810">
    <property type="entry name" value="Tandem AAA-ATPase domain"/>
    <property type="match status" value="1"/>
</dbReference>
<dbReference type="Pfam" id="PF00271">
    <property type="entry name" value="Helicase_C"/>
    <property type="match status" value="1"/>
</dbReference>
<protein>
    <recommendedName>
        <fullName evidence="8">Helicase SNF2</fullName>
    </recommendedName>
</protein>
<dbReference type="InterPro" id="IPR007527">
    <property type="entry name" value="Znf_SWIM"/>
</dbReference>
<dbReference type="OrthoDB" id="9760715at2"/>
<dbReference type="AlphaFoldDB" id="A0A1Q2CVB2"/>
<dbReference type="GO" id="GO:0016787">
    <property type="term" value="F:hydrolase activity"/>
    <property type="evidence" value="ECO:0007669"/>
    <property type="project" value="UniProtKB-KW"/>
</dbReference>
<evidence type="ECO:0000313" key="7">
    <source>
        <dbReference type="Proteomes" id="UP000188235"/>
    </source>
</evidence>
<dbReference type="Proteomes" id="UP000188235">
    <property type="component" value="Chromosome"/>
</dbReference>
<dbReference type="SMART" id="SM00490">
    <property type="entry name" value="HELICc"/>
    <property type="match status" value="1"/>
</dbReference>
<feature type="domain" description="Helicase ATP-binding" evidence="4">
    <location>
        <begin position="596"/>
        <end position="759"/>
    </location>
</feature>
<dbReference type="InterPro" id="IPR049730">
    <property type="entry name" value="SNF2/RAD54-like_C"/>
</dbReference>
<dbReference type="SUPFAM" id="SSF52540">
    <property type="entry name" value="P-loop containing nucleoside triphosphate hydrolases"/>
    <property type="match status" value="2"/>
</dbReference>
<keyword evidence="1" id="KW-0378">Hydrolase</keyword>
<dbReference type="PROSITE" id="PS51192">
    <property type="entry name" value="HELICASE_ATP_BIND_1"/>
    <property type="match status" value="1"/>
</dbReference>
<keyword evidence="2" id="KW-0862">Zinc</keyword>
<dbReference type="InterPro" id="IPR001650">
    <property type="entry name" value="Helicase_C-like"/>
</dbReference>
<gene>
    <name evidence="6" type="ORF">BW733_03520</name>
</gene>
<dbReference type="Gene3D" id="3.40.50.300">
    <property type="entry name" value="P-loop containing nucleotide triphosphate hydrolases"/>
    <property type="match status" value="1"/>
</dbReference>
<dbReference type="CDD" id="cd18793">
    <property type="entry name" value="SF2_C_SNF"/>
    <property type="match status" value="1"/>
</dbReference>